<feature type="domain" description="F-box" evidence="1">
    <location>
        <begin position="128"/>
        <end position="184"/>
    </location>
</feature>
<comment type="caution">
    <text evidence="2">The sequence shown here is derived from an EMBL/GenBank/DDBJ whole genome shotgun (WGS) entry which is preliminary data.</text>
</comment>
<proteinExistence type="predicted"/>
<evidence type="ECO:0000313" key="3">
    <source>
        <dbReference type="Proteomes" id="UP000292702"/>
    </source>
</evidence>
<gene>
    <name evidence="2" type="ORF">EIP91_005475</name>
</gene>
<reference evidence="2 3" key="1">
    <citation type="submission" date="2018-11" db="EMBL/GenBank/DDBJ databases">
        <title>Genome assembly of Steccherinum ochraceum LE-BIN_3174, the white-rot fungus of the Steccherinaceae family (The Residual Polyporoid clade, Polyporales, Basidiomycota).</title>
        <authorList>
            <person name="Fedorova T.V."/>
            <person name="Glazunova O.A."/>
            <person name="Landesman E.O."/>
            <person name="Moiseenko K.V."/>
            <person name="Psurtseva N.V."/>
            <person name="Savinova O.S."/>
            <person name="Shakhova N.V."/>
            <person name="Tyazhelova T.V."/>
            <person name="Vasina D.V."/>
        </authorList>
    </citation>
    <scope>NUCLEOTIDE SEQUENCE [LARGE SCALE GENOMIC DNA]</scope>
    <source>
        <strain evidence="2 3">LE-BIN_3174</strain>
    </source>
</reference>
<dbReference type="InterPro" id="IPR036047">
    <property type="entry name" value="F-box-like_dom_sf"/>
</dbReference>
<keyword evidence="3" id="KW-1185">Reference proteome</keyword>
<dbReference type="AlphaFoldDB" id="A0A4R0RZ62"/>
<dbReference type="InterPro" id="IPR001810">
    <property type="entry name" value="F-box_dom"/>
</dbReference>
<dbReference type="SUPFAM" id="SSF81383">
    <property type="entry name" value="F-box domain"/>
    <property type="match status" value="1"/>
</dbReference>
<protein>
    <recommendedName>
        <fullName evidence="1">F-box domain-containing protein</fullName>
    </recommendedName>
</protein>
<name>A0A4R0RZ62_9APHY</name>
<evidence type="ECO:0000313" key="2">
    <source>
        <dbReference type="EMBL" id="TCD71709.1"/>
    </source>
</evidence>
<dbReference type="Proteomes" id="UP000292702">
    <property type="component" value="Unassembled WGS sequence"/>
</dbReference>
<sequence>MIADQLISSSRNAFSRCRTRCRSKLIEGGVEEIWEDVCLGRIDDMYADIVWKTKFLVKLDERSREHIISVIAALALSTRPYPLSNSQLLNQNKYAFMTITDGALFRQAQDGDDTGFAELKTRRRHNLLNSTTVLPPELLVEIFRYYKVAELERDAYTHSWLRITHVCHHWRQLALQTPTLWSDIVITGQGANGQRQPACTLEILSRSDQVPLDLEVWDPTDPMLPAVQALMRSVPRARTLEARLTHSICQGLTEIRLIEALHLTSIFLACEFATIVQLFDTCSMPLLREVEVETPRMNWNLPFLRCPLTSLAFDSTVMEPLPSILPVLAQLPALQHLRINATFPERDGSAVFPHVSLPALKTLTLITSMEAFTFLYKHIDIPPKAIMRFDVSFLHLDEPEEFALIFPSFAANFEDLAARFDVHIRGLKFSTRPPNSVQLELYVPDAPVMDYFLNPNTRPHLRITLHRQYEFAQTVLLGLLRVLPLTKATHLGITGTLPADEQEPVPIDGFALLIEDKFPSLTYLHLSGKQVTQHAPYLLSRRVSVAPSLEHPETSAEQWLMPRLQYLSLTKAVFRQPGTPLHEPSAFRNDLMDVLVARADASGHAPSINLHDSVGFSAGDAGEMCMIMDRVYWGVHWSGGDAEEET</sequence>
<accession>A0A4R0RZ62</accession>
<dbReference type="Pfam" id="PF12937">
    <property type="entry name" value="F-box-like"/>
    <property type="match status" value="1"/>
</dbReference>
<dbReference type="EMBL" id="RWJN01000003">
    <property type="protein sequence ID" value="TCD71709.1"/>
    <property type="molecule type" value="Genomic_DNA"/>
</dbReference>
<organism evidence="2 3">
    <name type="scientific">Steccherinum ochraceum</name>
    <dbReference type="NCBI Taxonomy" id="92696"/>
    <lineage>
        <taxon>Eukaryota</taxon>
        <taxon>Fungi</taxon>
        <taxon>Dikarya</taxon>
        <taxon>Basidiomycota</taxon>
        <taxon>Agaricomycotina</taxon>
        <taxon>Agaricomycetes</taxon>
        <taxon>Polyporales</taxon>
        <taxon>Steccherinaceae</taxon>
        <taxon>Steccherinum</taxon>
    </lineage>
</organism>
<dbReference type="STRING" id="92696.A0A4R0RZ62"/>
<evidence type="ECO:0000259" key="1">
    <source>
        <dbReference type="PROSITE" id="PS50181"/>
    </source>
</evidence>
<dbReference type="SUPFAM" id="SSF52047">
    <property type="entry name" value="RNI-like"/>
    <property type="match status" value="1"/>
</dbReference>
<dbReference type="Gene3D" id="1.20.1280.50">
    <property type="match status" value="1"/>
</dbReference>
<dbReference type="PROSITE" id="PS50181">
    <property type="entry name" value="FBOX"/>
    <property type="match status" value="1"/>
</dbReference>
<dbReference type="OrthoDB" id="2753006at2759"/>